<dbReference type="Gene3D" id="3.30.420.10">
    <property type="entry name" value="Ribonuclease H-like superfamily/Ribonuclease H"/>
    <property type="match status" value="1"/>
</dbReference>
<evidence type="ECO:0000313" key="3">
    <source>
        <dbReference type="Proteomes" id="UP001347796"/>
    </source>
</evidence>
<accession>A0AAN8FVJ9</accession>
<feature type="domain" description="Chromo" evidence="1">
    <location>
        <begin position="165"/>
        <end position="205"/>
    </location>
</feature>
<dbReference type="SUPFAM" id="SSF54160">
    <property type="entry name" value="Chromo domain-like"/>
    <property type="match status" value="1"/>
</dbReference>
<dbReference type="GO" id="GO:0003676">
    <property type="term" value="F:nucleic acid binding"/>
    <property type="evidence" value="ECO:0007669"/>
    <property type="project" value="InterPro"/>
</dbReference>
<sequence length="205" mass="24387">MLKKRGIGFYVSQNDDIKACIVERFQRTLKGRMFRYFTKNNTYRYIEVLQKIVNGYNKAKHRSIQMAPANVHPGNQDHVMDILYKKHTKSKEKYAFNTGDYVRISGTKQPFKKDYLGSYSEEIFRVSRRLRRDRPLYKINDLQGVEIKGTFYREELIKVIPPKHYDIEQVISRKTVRGSKYLLVRWKGYGKEFDSWIKASAVLQK</sequence>
<dbReference type="PROSITE" id="PS50013">
    <property type="entry name" value="CHROMO_2"/>
    <property type="match status" value="1"/>
</dbReference>
<evidence type="ECO:0000313" key="2">
    <source>
        <dbReference type="EMBL" id="KAK6165022.1"/>
    </source>
</evidence>
<proteinExistence type="predicted"/>
<evidence type="ECO:0000259" key="1">
    <source>
        <dbReference type="PROSITE" id="PS50013"/>
    </source>
</evidence>
<dbReference type="InterPro" id="IPR016197">
    <property type="entry name" value="Chromo-like_dom_sf"/>
</dbReference>
<dbReference type="AlphaFoldDB" id="A0AAN8FVJ9"/>
<dbReference type="CDD" id="cd00024">
    <property type="entry name" value="CD_CSD"/>
    <property type="match status" value="1"/>
</dbReference>
<dbReference type="Proteomes" id="UP001347796">
    <property type="component" value="Unassembled WGS sequence"/>
</dbReference>
<protein>
    <recommendedName>
        <fullName evidence="1">Chromo domain-containing protein</fullName>
    </recommendedName>
</protein>
<reference evidence="2 3" key="1">
    <citation type="submission" date="2024-01" db="EMBL/GenBank/DDBJ databases">
        <title>The genome of the rayed Mediterranean limpet Patella caerulea (Linnaeus, 1758).</title>
        <authorList>
            <person name="Anh-Thu Weber A."/>
            <person name="Halstead-Nussloch G."/>
        </authorList>
    </citation>
    <scope>NUCLEOTIDE SEQUENCE [LARGE SCALE GENOMIC DNA]</scope>
    <source>
        <strain evidence="2">AATW-2023a</strain>
        <tissue evidence="2">Whole specimen</tissue>
    </source>
</reference>
<dbReference type="EMBL" id="JAZGQO010000038">
    <property type="protein sequence ID" value="KAK6165022.1"/>
    <property type="molecule type" value="Genomic_DNA"/>
</dbReference>
<dbReference type="InterPro" id="IPR036397">
    <property type="entry name" value="RNaseH_sf"/>
</dbReference>
<organism evidence="2 3">
    <name type="scientific">Patella caerulea</name>
    <name type="common">Rayed Mediterranean limpet</name>
    <dbReference type="NCBI Taxonomy" id="87958"/>
    <lineage>
        <taxon>Eukaryota</taxon>
        <taxon>Metazoa</taxon>
        <taxon>Spiralia</taxon>
        <taxon>Lophotrochozoa</taxon>
        <taxon>Mollusca</taxon>
        <taxon>Gastropoda</taxon>
        <taxon>Patellogastropoda</taxon>
        <taxon>Patelloidea</taxon>
        <taxon>Patellidae</taxon>
        <taxon>Patella</taxon>
    </lineage>
</organism>
<dbReference type="Gene3D" id="2.40.50.40">
    <property type="match status" value="1"/>
</dbReference>
<comment type="caution">
    <text evidence="2">The sequence shown here is derived from an EMBL/GenBank/DDBJ whole genome shotgun (WGS) entry which is preliminary data.</text>
</comment>
<dbReference type="InterPro" id="IPR000953">
    <property type="entry name" value="Chromo/chromo_shadow_dom"/>
</dbReference>
<dbReference type="PANTHER" id="PTHR46585:SF1">
    <property type="entry name" value="CHROMO DOMAIN-CONTAINING PROTEIN"/>
    <property type="match status" value="1"/>
</dbReference>
<dbReference type="PANTHER" id="PTHR46585">
    <property type="entry name" value="INTEGRASE CORE DOMAIN CONTAINING PROTEIN"/>
    <property type="match status" value="1"/>
</dbReference>
<gene>
    <name evidence="2" type="ORF">SNE40_023733</name>
</gene>
<name>A0AAN8FVJ9_PATCE</name>
<keyword evidence="3" id="KW-1185">Reference proteome</keyword>